<sequence length="376" mass="40410">MRWLVAGLLISSSLAGGCRARDLHDGFDSGSADRASWSFGKFVGGYPSRQVQPLFPGSGGTAGAISIVTTDADGGNDCPLEEMPAGGCQRAELQVAKSAALPYGAHSWYAFSFRIRGQVADTGSHRTVIGQWNGPGNDSPFVAQRYDDGIFHITVETANGRCLVATDRNNVAEVLQAQGLLASLDASDDRVREQAVALMRGKIGQQRQAEVLTGVLPANAALPAPLPGRELEDRRSGENRAADYLQGLAFLSAPANYLGCRLVRIEPVSNRPLPTPRDAWVDMAYHIRGSHYDPSGRPVGALLEVWADGRKIVRVSGDFGTRPPIDPQADPGTQYAKLGLYRLRQPGTLSIDLDEFSQASDLAGLRLEHMHPLEMP</sequence>
<comment type="caution">
    <text evidence="1">The sequence shown here is derived from an EMBL/GenBank/DDBJ whole genome shotgun (WGS) entry which is preliminary data.</text>
</comment>
<reference evidence="1 2" key="1">
    <citation type="submission" date="2024-07" db="EMBL/GenBank/DDBJ databases">
        <title>Description of Labrys sedimenti sp. nov., isolated from a diclofenac-degrading enrichment culture.</title>
        <authorList>
            <person name="Tancsics A."/>
            <person name="Csepanyi A."/>
        </authorList>
    </citation>
    <scope>NUCLEOTIDE SEQUENCE [LARGE SCALE GENOMIC DNA]</scope>
    <source>
        <strain evidence="1 2">LMG 23578</strain>
    </source>
</reference>
<proteinExistence type="predicted"/>
<gene>
    <name evidence="1" type="ORF">ABXS05_06805</name>
</gene>
<protein>
    <recommendedName>
        <fullName evidence="3">DUF1214 domain-containing protein</fullName>
    </recommendedName>
</protein>
<evidence type="ECO:0000313" key="1">
    <source>
        <dbReference type="EMBL" id="MEW9305238.1"/>
    </source>
</evidence>
<evidence type="ECO:0000313" key="2">
    <source>
        <dbReference type="Proteomes" id="UP001555786"/>
    </source>
</evidence>
<keyword evidence="2" id="KW-1185">Reference proteome</keyword>
<dbReference type="EMBL" id="JBFNQD010000001">
    <property type="protein sequence ID" value="MEW9305238.1"/>
    <property type="molecule type" value="Genomic_DNA"/>
</dbReference>
<evidence type="ECO:0008006" key="3">
    <source>
        <dbReference type="Google" id="ProtNLM"/>
    </source>
</evidence>
<name>A0ABV3PHV8_9HYPH</name>
<dbReference type="RefSeq" id="WP_367623353.1">
    <property type="nucleotide sequence ID" value="NZ_JBFNQD010000001.1"/>
</dbReference>
<dbReference type="PROSITE" id="PS51257">
    <property type="entry name" value="PROKAR_LIPOPROTEIN"/>
    <property type="match status" value="1"/>
</dbReference>
<organism evidence="1 2">
    <name type="scientific">Labrys neptuniae</name>
    <dbReference type="NCBI Taxonomy" id="376174"/>
    <lineage>
        <taxon>Bacteria</taxon>
        <taxon>Pseudomonadati</taxon>
        <taxon>Pseudomonadota</taxon>
        <taxon>Alphaproteobacteria</taxon>
        <taxon>Hyphomicrobiales</taxon>
        <taxon>Xanthobacteraceae</taxon>
        <taxon>Labrys</taxon>
    </lineage>
</organism>
<dbReference type="Gene3D" id="2.60.120.200">
    <property type="match status" value="1"/>
</dbReference>
<accession>A0ABV3PHV8</accession>
<dbReference type="Proteomes" id="UP001555786">
    <property type="component" value="Unassembled WGS sequence"/>
</dbReference>